<dbReference type="CDD" id="cd03039">
    <property type="entry name" value="GST_N_Sigma_like"/>
    <property type="match status" value="1"/>
</dbReference>
<dbReference type="PANTHER" id="PTHR11571">
    <property type="entry name" value="GLUTATHIONE S-TRANSFERASE"/>
    <property type="match status" value="1"/>
</dbReference>
<dbReference type="GO" id="GO:0004364">
    <property type="term" value="F:glutathione transferase activity"/>
    <property type="evidence" value="ECO:0007669"/>
    <property type="project" value="TreeGrafter"/>
</dbReference>
<dbReference type="OrthoDB" id="414243at2759"/>
<dbReference type="InterPro" id="IPR004045">
    <property type="entry name" value="Glutathione_S-Trfase_N"/>
</dbReference>
<sequence>PSYTLRYFNMIGRAEACRLLLTAAKVKWTEEHPEWPQEKEKQPFGHLPVLIEKRADGSELVLSESSTIERFLARTYGFLPLDPTQSAIQEQIRDEQWDVLNAFIFVIMVHGDEDKKAGMDRFNDLFNRMVKVHMGILNANANKKHLFGDKLSFADI</sequence>
<dbReference type="STRING" id="763665.A0A2G5B8A1"/>
<feature type="non-terminal residue" evidence="2">
    <location>
        <position position="156"/>
    </location>
</feature>
<keyword evidence="3" id="KW-1185">Reference proteome</keyword>
<gene>
    <name evidence="2" type="ORF">COEREDRAFT_28716</name>
</gene>
<dbReference type="PANTHER" id="PTHR11571:SF150">
    <property type="entry name" value="GLUTATHIONE S-TRANSFERASE"/>
    <property type="match status" value="1"/>
</dbReference>
<dbReference type="Gene3D" id="1.20.1050.10">
    <property type="match status" value="1"/>
</dbReference>
<dbReference type="SUPFAM" id="SSF47616">
    <property type="entry name" value="GST C-terminal domain-like"/>
    <property type="match status" value="1"/>
</dbReference>
<dbReference type="SUPFAM" id="SSF52833">
    <property type="entry name" value="Thioredoxin-like"/>
    <property type="match status" value="1"/>
</dbReference>
<dbReference type="InterPro" id="IPR036249">
    <property type="entry name" value="Thioredoxin-like_sf"/>
</dbReference>
<feature type="domain" description="GST N-terminal" evidence="1">
    <location>
        <begin position="1"/>
        <end position="80"/>
    </location>
</feature>
<reference evidence="2 3" key="1">
    <citation type="journal article" date="2015" name="Genome Biol. Evol.">
        <title>Phylogenomic analyses indicate that early fungi evolved digesting cell walls of algal ancestors of land plants.</title>
        <authorList>
            <person name="Chang Y."/>
            <person name="Wang S."/>
            <person name="Sekimoto S."/>
            <person name="Aerts A.L."/>
            <person name="Choi C."/>
            <person name="Clum A."/>
            <person name="LaButti K.M."/>
            <person name="Lindquist E.A."/>
            <person name="Yee Ngan C."/>
            <person name="Ohm R.A."/>
            <person name="Salamov A.A."/>
            <person name="Grigoriev I.V."/>
            <person name="Spatafora J.W."/>
            <person name="Berbee M.L."/>
        </authorList>
    </citation>
    <scope>NUCLEOTIDE SEQUENCE [LARGE SCALE GENOMIC DNA]</scope>
    <source>
        <strain evidence="2 3">NRRL 1564</strain>
    </source>
</reference>
<dbReference type="InterPro" id="IPR050213">
    <property type="entry name" value="GST_superfamily"/>
</dbReference>
<feature type="non-terminal residue" evidence="2">
    <location>
        <position position="1"/>
    </location>
</feature>
<name>A0A2G5B8A1_COERN</name>
<protein>
    <recommendedName>
        <fullName evidence="1">GST N-terminal domain-containing protein</fullName>
    </recommendedName>
</protein>
<dbReference type="Proteomes" id="UP000242474">
    <property type="component" value="Unassembled WGS sequence"/>
</dbReference>
<dbReference type="Pfam" id="PF02798">
    <property type="entry name" value="GST_N"/>
    <property type="match status" value="1"/>
</dbReference>
<organism evidence="2 3">
    <name type="scientific">Coemansia reversa (strain ATCC 12441 / NRRL 1564)</name>
    <dbReference type="NCBI Taxonomy" id="763665"/>
    <lineage>
        <taxon>Eukaryota</taxon>
        <taxon>Fungi</taxon>
        <taxon>Fungi incertae sedis</taxon>
        <taxon>Zoopagomycota</taxon>
        <taxon>Kickxellomycotina</taxon>
        <taxon>Kickxellomycetes</taxon>
        <taxon>Kickxellales</taxon>
        <taxon>Kickxellaceae</taxon>
        <taxon>Coemansia</taxon>
    </lineage>
</organism>
<evidence type="ECO:0000259" key="1">
    <source>
        <dbReference type="PROSITE" id="PS50404"/>
    </source>
</evidence>
<evidence type="ECO:0000313" key="2">
    <source>
        <dbReference type="EMBL" id="PIA15229.1"/>
    </source>
</evidence>
<proteinExistence type="predicted"/>
<dbReference type="AlphaFoldDB" id="A0A2G5B8A1"/>
<dbReference type="GO" id="GO:0006749">
    <property type="term" value="P:glutathione metabolic process"/>
    <property type="evidence" value="ECO:0007669"/>
    <property type="project" value="TreeGrafter"/>
</dbReference>
<evidence type="ECO:0000313" key="3">
    <source>
        <dbReference type="Proteomes" id="UP000242474"/>
    </source>
</evidence>
<dbReference type="Gene3D" id="3.40.30.10">
    <property type="entry name" value="Glutaredoxin"/>
    <property type="match status" value="1"/>
</dbReference>
<dbReference type="InterPro" id="IPR040079">
    <property type="entry name" value="Glutathione_S-Trfase"/>
</dbReference>
<accession>A0A2G5B8A1</accession>
<dbReference type="PROSITE" id="PS50404">
    <property type="entry name" value="GST_NTER"/>
    <property type="match status" value="1"/>
</dbReference>
<dbReference type="InterPro" id="IPR036282">
    <property type="entry name" value="Glutathione-S-Trfase_C_sf"/>
</dbReference>
<dbReference type="EMBL" id="KZ303509">
    <property type="protein sequence ID" value="PIA15229.1"/>
    <property type="molecule type" value="Genomic_DNA"/>
</dbReference>
<dbReference type="SFLD" id="SFLDS00019">
    <property type="entry name" value="Glutathione_Transferase_(cytos"/>
    <property type="match status" value="1"/>
</dbReference>